<dbReference type="EMBL" id="RHHR01000015">
    <property type="protein sequence ID" value="RNB74349.1"/>
    <property type="molecule type" value="Genomic_DNA"/>
</dbReference>
<dbReference type="PROSITE" id="PS51819">
    <property type="entry name" value="VOC"/>
    <property type="match status" value="1"/>
</dbReference>
<gene>
    <name evidence="2" type="ORF">EDM52_12000</name>
</gene>
<reference evidence="2 3" key="1">
    <citation type="submission" date="2018-10" db="EMBL/GenBank/DDBJ databases">
        <title>Phylogenomics of Brevibacillus.</title>
        <authorList>
            <person name="Dunlap C."/>
        </authorList>
    </citation>
    <scope>NUCLEOTIDE SEQUENCE [LARGE SCALE GENOMIC DNA]</scope>
    <source>
        <strain evidence="2 3">JCM 12215</strain>
    </source>
</reference>
<keyword evidence="3" id="KW-1185">Reference proteome</keyword>
<dbReference type="PANTHER" id="PTHR34109:SF1">
    <property type="entry name" value="VOC DOMAIN-CONTAINING PROTEIN"/>
    <property type="match status" value="1"/>
</dbReference>
<dbReference type="InterPro" id="IPR029068">
    <property type="entry name" value="Glyas_Bleomycin-R_OHBP_Dase"/>
</dbReference>
<dbReference type="PANTHER" id="PTHR34109">
    <property type="entry name" value="BNAUNNG04460D PROTEIN-RELATED"/>
    <property type="match status" value="1"/>
</dbReference>
<dbReference type="Proteomes" id="UP000282028">
    <property type="component" value="Unassembled WGS sequence"/>
</dbReference>
<dbReference type="Pfam" id="PF00903">
    <property type="entry name" value="Glyoxalase"/>
    <property type="match status" value="1"/>
</dbReference>
<comment type="caution">
    <text evidence="2">The sequence shown here is derived from an EMBL/GenBank/DDBJ whole genome shotgun (WGS) entry which is preliminary data.</text>
</comment>
<proteinExistence type="predicted"/>
<dbReference type="CDD" id="cd07246">
    <property type="entry name" value="VOC_like"/>
    <property type="match status" value="1"/>
</dbReference>
<dbReference type="InterPro" id="IPR004360">
    <property type="entry name" value="Glyas_Fos-R_dOase_dom"/>
</dbReference>
<accession>A0A3M8CFG1</accession>
<feature type="domain" description="VOC" evidence="1">
    <location>
        <begin position="22"/>
        <end position="150"/>
    </location>
</feature>
<dbReference type="Gene3D" id="3.30.720.120">
    <property type="match status" value="1"/>
</dbReference>
<dbReference type="OrthoDB" id="9795306at2"/>
<dbReference type="AlphaFoldDB" id="A0A3M8CFG1"/>
<evidence type="ECO:0000313" key="2">
    <source>
        <dbReference type="EMBL" id="RNB74349.1"/>
    </source>
</evidence>
<dbReference type="RefSeq" id="WP_122909208.1">
    <property type="nucleotide sequence ID" value="NZ_CBCSBE010000003.1"/>
</dbReference>
<evidence type="ECO:0000259" key="1">
    <source>
        <dbReference type="PROSITE" id="PS51819"/>
    </source>
</evidence>
<protein>
    <submittedName>
        <fullName evidence="2">VOC family protein</fullName>
    </submittedName>
</protein>
<dbReference type="InterPro" id="IPR037523">
    <property type="entry name" value="VOC_core"/>
</dbReference>
<dbReference type="Gene3D" id="3.30.720.110">
    <property type="match status" value="1"/>
</dbReference>
<sequence length="170" mass="18647">MDNHQNDAGSLGKFTKNGTPNGYTTITPFIVVNKPAEAIAFYETVFNAKAKSITEFGDDGNKMIVHADIDFGNGYLQLGAANPAYRLVLPTGEGNVCYSLGIYVPDVDRTFALAVANGATVREQVASFVSGDRYCSILDPFGIRWSIMTRVEDISEEESYRRVAEWSKSQ</sequence>
<dbReference type="SUPFAM" id="SSF54593">
    <property type="entry name" value="Glyoxalase/Bleomycin resistance protein/Dihydroxybiphenyl dioxygenase"/>
    <property type="match status" value="1"/>
</dbReference>
<organism evidence="2 3">
    <name type="scientific">Brevibacillus invocatus</name>
    <dbReference type="NCBI Taxonomy" id="173959"/>
    <lineage>
        <taxon>Bacteria</taxon>
        <taxon>Bacillati</taxon>
        <taxon>Bacillota</taxon>
        <taxon>Bacilli</taxon>
        <taxon>Bacillales</taxon>
        <taxon>Paenibacillaceae</taxon>
        <taxon>Brevibacillus</taxon>
    </lineage>
</organism>
<evidence type="ECO:0000313" key="3">
    <source>
        <dbReference type="Proteomes" id="UP000282028"/>
    </source>
</evidence>
<name>A0A3M8CFG1_9BACL</name>